<protein>
    <submittedName>
        <fullName evidence="7">Proteasome lid subunit RPN8/RPN11</fullName>
    </submittedName>
</protein>
<comment type="caution">
    <text evidence="7">The sequence shown here is derived from an EMBL/GenBank/DDBJ whole genome shotgun (WGS) entry which is preliminary data.</text>
</comment>
<dbReference type="GO" id="GO:0008235">
    <property type="term" value="F:metalloexopeptidase activity"/>
    <property type="evidence" value="ECO:0007669"/>
    <property type="project" value="TreeGrafter"/>
</dbReference>
<reference evidence="7 8" key="1">
    <citation type="submission" date="2018-07" db="EMBL/GenBank/DDBJ databases">
        <title>Genomic Encyclopedia of Type Strains, Phase III (KMG-III): the genomes of soil and plant-associated and newly described type strains.</title>
        <authorList>
            <person name="Whitman W."/>
        </authorList>
    </citation>
    <scope>NUCLEOTIDE SEQUENCE [LARGE SCALE GENOMIC DNA]</scope>
    <source>
        <strain evidence="7 8">CECT 8236</strain>
    </source>
</reference>
<gene>
    <name evidence="7" type="ORF">DFP95_103431</name>
</gene>
<keyword evidence="3" id="KW-0378">Hydrolase</keyword>
<dbReference type="InterPro" id="IPR028090">
    <property type="entry name" value="JAB_dom_prok"/>
</dbReference>
<evidence type="ECO:0000259" key="6">
    <source>
        <dbReference type="Pfam" id="PF14464"/>
    </source>
</evidence>
<evidence type="ECO:0000256" key="1">
    <source>
        <dbReference type="ARBA" id="ARBA00022670"/>
    </source>
</evidence>
<dbReference type="InterPro" id="IPR051929">
    <property type="entry name" value="VirAsm_ModProt"/>
</dbReference>
<keyword evidence="8" id="KW-1185">Reference proteome</keyword>
<dbReference type="Proteomes" id="UP000256869">
    <property type="component" value="Unassembled WGS sequence"/>
</dbReference>
<dbReference type="EMBL" id="QRDY01000003">
    <property type="protein sequence ID" value="RED64187.1"/>
    <property type="molecule type" value="Genomic_DNA"/>
</dbReference>
<dbReference type="Gene3D" id="3.40.140.10">
    <property type="entry name" value="Cytidine Deaminase, domain 2"/>
    <property type="match status" value="1"/>
</dbReference>
<dbReference type="SUPFAM" id="SSF102712">
    <property type="entry name" value="JAB1/MPN domain"/>
    <property type="match status" value="1"/>
</dbReference>
<dbReference type="PANTHER" id="PTHR34858">
    <property type="entry name" value="CYSO-CYSTEINE PEPTIDASE"/>
    <property type="match status" value="1"/>
</dbReference>
<dbReference type="OrthoDB" id="9802958at2"/>
<proteinExistence type="predicted"/>
<evidence type="ECO:0000313" key="8">
    <source>
        <dbReference type="Proteomes" id="UP000256869"/>
    </source>
</evidence>
<sequence>MNYVNEVIVSAALETDLTTVASQRLPYETCGIIYGSEDNGTVTADGFELVRNVSPTPDIAFAFHPDDWIEAYFRAQKNQRVIVGLFHSHPLGSAVPSLSDSQGYIPWCTYWIVSFSHGDHDIAVYRLNPHNHWEQLPIKREP</sequence>
<organism evidence="7 8">
    <name type="scientific">Cohnella lupini</name>
    <dbReference type="NCBI Taxonomy" id="1294267"/>
    <lineage>
        <taxon>Bacteria</taxon>
        <taxon>Bacillati</taxon>
        <taxon>Bacillota</taxon>
        <taxon>Bacilli</taxon>
        <taxon>Bacillales</taxon>
        <taxon>Paenibacillaceae</taxon>
        <taxon>Cohnella</taxon>
    </lineage>
</organism>
<evidence type="ECO:0000256" key="3">
    <source>
        <dbReference type="ARBA" id="ARBA00022801"/>
    </source>
</evidence>
<dbReference type="PANTHER" id="PTHR34858:SF1">
    <property type="entry name" value="CYSO-CYSTEINE PEPTIDASE"/>
    <property type="match status" value="1"/>
</dbReference>
<keyword evidence="4" id="KW-0862">Zinc</keyword>
<dbReference type="AlphaFoldDB" id="A0A3D9IR74"/>
<name>A0A3D9IR74_9BACL</name>
<evidence type="ECO:0000256" key="2">
    <source>
        <dbReference type="ARBA" id="ARBA00022723"/>
    </source>
</evidence>
<dbReference type="GO" id="GO:0006508">
    <property type="term" value="P:proteolysis"/>
    <property type="evidence" value="ECO:0007669"/>
    <property type="project" value="UniProtKB-KW"/>
</dbReference>
<evidence type="ECO:0000256" key="4">
    <source>
        <dbReference type="ARBA" id="ARBA00022833"/>
    </source>
</evidence>
<keyword evidence="1" id="KW-0645">Protease</keyword>
<feature type="domain" description="JAB" evidence="6">
    <location>
        <begin position="13"/>
        <end position="115"/>
    </location>
</feature>
<evidence type="ECO:0000256" key="5">
    <source>
        <dbReference type="ARBA" id="ARBA00023049"/>
    </source>
</evidence>
<evidence type="ECO:0000313" key="7">
    <source>
        <dbReference type="EMBL" id="RED64187.1"/>
    </source>
</evidence>
<keyword evidence="5" id="KW-0482">Metalloprotease</keyword>
<keyword evidence="2" id="KW-0479">Metal-binding</keyword>
<dbReference type="RefSeq" id="WP_115992267.1">
    <property type="nucleotide sequence ID" value="NZ_QRDY01000003.1"/>
</dbReference>
<dbReference type="GO" id="GO:0008270">
    <property type="term" value="F:zinc ion binding"/>
    <property type="evidence" value="ECO:0007669"/>
    <property type="project" value="TreeGrafter"/>
</dbReference>
<keyword evidence="7" id="KW-0647">Proteasome</keyword>
<dbReference type="Pfam" id="PF14464">
    <property type="entry name" value="Prok-JAB"/>
    <property type="match status" value="1"/>
</dbReference>
<dbReference type="GO" id="GO:0000502">
    <property type="term" value="C:proteasome complex"/>
    <property type="evidence" value="ECO:0007669"/>
    <property type="project" value="UniProtKB-KW"/>
</dbReference>
<accession>A0A3D9IR74</accession>